<evidence type="ECO:0000313" key="2">
    <source>
        <dbReference type="EMBL" id="KZL93006.1"/>
    </source>
</evidence>
<dbReference type="EMBL" id="LWAE01000020">
    <property type="protein sequence ID" value="KZL88412.1"/>
    <property type="molecule type" value="Genomic_DNA"/>
</dbReference>
<organism evidence="2 3">
    <name type="scientific">Clostridium magnum DSM 2767</name>
    <dbReference type="NCBI Taxonomy" id="1121326"/>
    <lineage>
        <taxon>Bacteria</taxon>
        <taxon>Bacillati</taxon>
        <taxon>Bacillota</taxon>
        <taxon>Clostridia</taxon>
        <taxon>Eubacteriales</taxon>
        <taxon>Clostridiaceae</taxon>
        <taxon>Clostridium</taxon>
    </lineage>
</organism>
<protein>
    <submittedName>
        <fullName evidence="2">Uncharacterized protein</fullName>
    </submittedName>
</protein>
<dbReference type="Proteomes" id="UP000076603">
    <property type="component" value="Unassembled WGS sequence"/>
</dbReference>
<comment type="caution">
    <text evidence="2">The sequence shown here is derived from an EMBL/GenBank/DDBJ whole genome shotgun (WGS) entry which is preliminary data.</text>
</comment>
<reference evidence="2 3" key="1">
    <citation type="submission" date="2016-04" db="EMBL/GenBank/DDBJ databases">
        <title>Genome sequence of Clostridium magnum DSM 2767.</title>
        <authorList>
            <person name="Poehlein A."/>
            <person name="Uhlig R."/>
            <person name="Fischer R."/>
            <person name="Bahl H."/>
            <person name="Daniel R."/>
        </authorList>
    </citation>
    <scope>NUCLEOTIDE SEQUENCE [LARGE SCALE GENOMIC DNA]</scope>
    <source>
        <strain evidence="2 3">DSM 2767</strain>
    </source>
</reference>
<dbReference type="AlphaFoldDB" id="A0A161XEX5"/>
<proteinExistence type="predicted"/>
<keyword evidence="3" id="KW-1185">Reference proteome</keyword>
<dbReference type="PATRIC" id="fig|1121326.3.peg.2834"/>
<dbReference type="STRING" id="1121326.CLMAG_28200"/>
<name>A0A161XEX5_9CLOT</name>
<evidence type="ECO:0000313" key="3">
    <source>
        <dbReference type="Proteomes" id="UP000076603"/>
    </source>
</evidence>
<gene>
    <name evidence="2" type="ORF">CLMAG_28200</name>
    <name evidence="1" type="ORF">CLMAG_63390</name>
</gene>
<accession>A0A161XEX5</accession>
<dbReference type="EMBL" id="LWAE01000002">
    <property type="protein sequence ID" value="KZL93006.1"/>
    <property type="molecule type" value="Genomic_DNA"/>
</dbReference>
<sequence>MNSYLAELMYQLKLGHALNLNNSIPEALGYLGIKVIGRFEDEVVLADGINTATVKCKGFYPNTKYNFNTLKIE</sequence>
<evidence type="ECO:0000313" key="1">
    <source>
        <dbReference type="EMBL" id="KZL88412.1"/>
    </source>
</evidence>